<name>A0A2U2B8G6_9BACT</name>
<evidence type="ECO:0000313" key="2">
    <source>
        <dbReference type="Proteomes" id="UP000244956"/>
    </source>
</evidence>
<proteinExistence type="predicted"/>
<accession>A0A2U2B8G6</accession>
<reference evidence="1 2" key="1">
    <citation type="submission" date="2018-05" db="EMBL/GenBank/DDBJ databases">
        <title>Marinilabilia rubrum sp. nov., isolated from saltern sediment.</title>
        <authorList>
            <person name="Zhang R."/>
        </authorList>
    </citation>
    <scope>NUCLEOTIDE SEQUENCE [LARGE SCALE GENOMIC DNA]</scope>
    <source>
        <strain evidence="1 2">WTE16</strain>
    </source>
</reference>
<sequence>MVCVHAGRNGNEPSQASLCNFAVVNLPLLVKPETYREATTTSTDMAARGRMGWHAWKGKRMNKGSPNGLPAE</sequence>
<keyword evidence="2" id="KW-1185">Reference proteome</keyword>
<gene>
    <name evidence="1" type="ORF">DDZ16_10120</name>
</gene>
<dbReference type="Proteomes" id="UP000244956">
    <property type="component" value="Unassembled WGS sequence"/>
</dbReference>
<comment type="caution">
    <text evidence="1">The sequence shown here is derived from an EMBL/GenBank/DDBJ whole genome shotgun (WGS) entry which is preliminary data.</text>
</comment>
<evidence type="ECO:0000313" key="1">
    <source>
        <dbReference type="EMBL" id="PWD99358.1"/>
    </source>
</evidence>
<protein>
    <submittedName>
        <fullName evidence="1">Uncharacterized protein</fullName>
    </submittedName>
</protein>
<dbReference type="AlphaFoldDB" id="A0A2U2B8G6"/>
<dbReference type="EMBL" id="QEWP01000007">
    <property type="protein sequence ID" value="PWD99358.1"/>
    <property type="molecule type" value="Genomic_DNA"/>
</dbReference>
<organism evidence="1 2">
    <name type="scientific">Marinilabilia rubra</name>
    <dbReference type="NCBI Taxonomy" id="2162893"/>
    <lineage>
        <taxon>Bacteria</taxon>
        <taxon>Pseudomonadati</taxon>
        <taxon>Bacteroidota</taxon>
        <taxon>Bacteroidia</taxon>
        <taxon>Marinilabiliales</taxon>
        <taxon>Marinilabiliaceae</taxon>
        <taxon>Marinilabilia</taxon>
    </lineage>
</organism>